<reference evidence="2 3" key="1">
    <citation type="journal article" date="2018" name="PLoS Genet.">
        <title>Population sequencing reveals clonal diversity and ancestral inbreeding in the grapevine cultivar Chardonnay.</title>
        <authorList>
            <person name="Roach M.J."/>
            <person name="Johnson D.L."/>
            <person name="Bohlmann J."/>
            <person name="van Vuuren H.J."/>
            <person name="Jones S.J."/>
            <person name="Pretorius I.S."/>
            <person name="Schmidt S.A."/>
            <person name="Borneman A.R."/>
        </authorList>
    </citation>
    <scope>NUCLEOTIDE SEQUENCE [LARGE SCALE GENOMIC DNA]</scope>
    <source>
        <strain evidence="3">cv. Chardonnay</strain>
        <tissue evidence="2">Leaf</tissue>
    </source>
</reference>
<comment type="caution">
    <text evidence="2">The sequence shown here is derived from an EMBL/GenBank/DDBJ whole genome shotgun (WGS) entry which is preliminary data.</text>
</comment>
<dbReference type="OrthoDB" id="747498at2759"/>
<evidence type="ECO:0000313" key="3">
    <source>
        <dbReference type="Proteomes" id="UP000288805"/>
    </source>
</evidence>
<sequence>MGNCQAAEAATVVIQHPGNKIERIYWSVSAHEVMTSNPGHYVALVVTSPTAKSENGTPLKQLKLLRPDDTLLIGQVYRLVSFEDVLKEFAAKKSVKLGKLLKERGGLGLEKTKRKHSSGSNSNQNPKPDSYGTVEPGLGPTECGRHFHSVVSLCWDQPFLRLCPGLWATVQCELFWMSRRFMDWEVMLAAAAAAEAWEGIRVVVGGNGNQPYRALQKLELERTTTFHTLAFLVSTLVHLPRCLTLLPIKTKPHPSNHPTILSLFPIAFYLVSSQDNELFLGIGFVLDVTRLESLDL</sequence>
<dbReference type="PANTHER" id="PTHR33413">
    <property type="entry name" value="EXPRESSED PROTEIN"/>
    <property type="match status" value="1"/>
</dbReference>
<organism evidence="2 3">
    <name type="scientific">Vitis vinifera</name>
    <name type="common">Grape</name>
    <dbReference type="NCBI Taxonomy" id="29760"/>
    <lineage>
        <taxon>Eukaryota</taxon>
        <taxon>Viridiplantae</taxon>
        <taxon>Streptophyta</taxon>
        <taxon>Embryophyta</taxon>
        <taxon>Tracheophyta</taxon>
        <taxon>Spermatophyta</taxon>
        <taxon>Magnoliopsida</taxon>
        <taxon>eudicotyledons</taxon>
        <taxon>Gunneridae</taxon>
        <taxon>Pentapetalae</taxon>
        <taxon>rosids</taxon>
        <taxon>Vitales</taxon>
        <taxon>Vitaceae</taxon>
        <taxon>Viteae</taxon>
        <taxon>Vitis</taxon>
    </lineage>
</organism>
<dbReference type="Pfam" id="PF14009">
    <property type="entry name" value="PADRE"/>
    <property type="match status" value="1"/>
</dbReference>
<evidence type="ECO:0000313" key="2">
    <source>
        <dbReference type="EMBL" id="RVW57378.1"/>
    </source>
</evidence>
<feature type="compositionally biased region" description="Polar residues" evidence="1">
    <location>
        <begin position="118"/>
        <end position="127"/>
    </location>
</feature>
<dbReference type="Proteomes" id="UP000288805">
    <property type="component" value="Unassembled WGS sequence"/>
</dbReference>
<dbReference type="AlphaFoldDB" id="A0A438FBM7"/>
<evidence type="ECO:0000256" key="1">
    <source>
        <dbReference type="SAM" id="MobiDB-lite"/>
    </source>
</evidence>
<dbReference type="PANTHER" id="PTHR33413:SF1">
    <property type="entry name" value="EXPRESSED PROTEIN"/>
    <property type="match status" value="1"/>
</dbReference>
<protein>
    <recommendedName>
        <fullName evidence="4">DUF4228 domain-containing protein</fullName>
    </recommendedName>
</protein>
<dbReference type="EMBL" id="QGNW01001056">
    <property type="protein sequence ID" value="RVW57378.1"/>
    <property type="molecule type" value="Genomic_DNA"/>
</dbReference>
<proteinExistence type="predicted"/>
<accession>A0A438FBM7</accession>
<dbReference type="InterPro" id="IPR025322">
    <property type="entry name" value="PADRE_dom"/>
</dbReference>
<gene>
    <name evidence="2" type="ORF">CK203_089566</name>
</gene>
<feature type="region of interest" description="Disordered" evidence="1">
    <location>
        <begin position="110"/>
        <end position="135"/>
    </location>
</feature>
<name>A0A438FBM7_VITVI</name>
<evidence type="ECO:0008006" key="4">
    <source>
        <dbReference type="Google" id="ProtNLM"/>
    </source>
</evidence>